<organism evidence="2 3">
    <name type="scientific">Streptococcus equinus</name>
    <name type="common">Streptococcus bovis</name>
    <dbReference type="NCBI Taxonomy" id="1335"/>
    <lineage>
        <taxon>Bacteria</taxon>
        <taxon>Bacillati</taxon>
        <taxon>Bacillota</taxon>
        <taxon>Bacilli</taxon>
        <taxon>Lactobacillales</taxon>
        <taxon>Streptococcaceae</taxon>
        <taxon>Streptococcus</taxon>
    </lineage>
</organism>
<dbReference type="PANTHER" id="PTHR43236:SF1">
    <property type="entry name" value="BLL7220 PROTEIN"/>
    <property type="match status" value="1"/>
</dbReference>
<dbReference type="Proteomes" id="UP000182870">
    <property type="component" value="Unassembled WGS sequence"/>
</dbReference>
<dbReference type="InterPro" id="IPR010359">
    <property type="entry name" value="IrrE_HExxH"/>
</dbReference>
<dbReference type="InterPro" id="IPR052345">
    <property type="entry name" value="Rad_response_metalloprotease"/>
</dbReference>
<gene>
    <name evidence="2" type="ORF">SAMN05216392_1728</name>
</gene>
<dbReference type="PANTHER" id="PTHR43236">
    <property type="entry name" value="ANTITOXIN HIGA1"/>
    <property type="match status" value="1"/>
</dbReference>
<feature type="domain" description="IrrE N-terminal-like" evidence="1">
    <location>
        <begin position="72"/>
        <end position="159"/>
    </location>
</feature>
<proteinExistence type="predicted"/>
<dbReference type="Gene3D" id="1.10.10.2910">
    <property type="match status" value="1"/>
</dbReference>
<dbReference type="AlphaFoldDB" id="A0A1H1AX37"/>
<dbReference type="Pfam" id="PF06114">
    <property type="entry name" value="Peptidase_M78"/>
    <property type="match status" value="1"/>
</dbReference>
<evidence type="ECO:0000259" key="1">
    <source>
        <dbReference type="Pfam" id="PF06114"/>
    </source>
</evidence>
<evidence type="ECO:0000313" key="2">
    <source>
        <dbReference type="EMBL" id="SDQ44257.1"/>
    </source>
</evidence>
<reference evidence="2 3" key="1">
    <citation type="submission" date="2016-10" db="EMBL/GenBank/DDBJ databases">
        <authorList>
            <person name="de Groot N.N."/>
        </authorList>
    </citation>
    <scope>NUCLEOTIDE SEQUENCE [LARGE SCALE GENOMIC DNA]</scope>
    <source>
        <strain evidence="2 3">Sb05</strain>
    </source>
</reference>
<sequence length="287" mass="33878">MNGNYFKIARIAKQDIYQFIKNTGESLIDYHFSSYLNYYLKRYNIKILEHHFSCRKIEGLTLINEDGVSFSYEKYNSTEKQNFTMCHELGHFVLGHSGKCFTELRGKSDSVKEREANIFSATVLMPDIVLLSKIFYRQDSFQRVKADLVVSCEALIYRLVNLFVNLLLDSRDKVYQVVYHYYHGNNQYILDYFRMVKEKIIKEYQEVSGDVFIKIKQKLLVCGFIASDQIPGLLDDKFRKELEMNLPNVKTWIEYNFGKTIGYAWLTNQMTKQEARNRAKRIILLSD</sequence>
<protein>
    <recommendedName>
        <fullName evidence="1">IrrE N-terminal-like domain-containing protein</fullName>
    </recommendedName>
</protein>
<dbReference type="EMBL" id="FNKE01000002">
    <property type="protein sequence ID" value="SDQ44257.1"/>
    <property type="molecule type" value="Genomic_DNA"/>
</dbReference>
<dbReference type="OrthoDB" id="9816277at2"/>
<name>A0A1H1AX37_STREI</name>
<evidence type="ECO:0000313" key="3">
    <source>
        <dbReference type="Proteomes" id="UP000182870"/>
    </source>
</evidence>
<accession>A0A1H1AX37</accession>